<keyword evidence="3" id="KW-1185">Reference proteome</keyword>
<dbReference type="HOGENOM" id="CLU_049749_4_0_1"/>
<accession>H0EGP8</accession>
<dbReference type="InParanoid" id="H0EGP8"/>
<dbReference type="Gene3D" id="3.40.50.150">
    <property type="entry name" value="Vaccinia Virus protein VP39"/>
    <property type="match status" value="1"/>
</dbReference>
<dbReference type="SUPFAM" id="SSF53335">
    <property type="entry name" value="S-adenosyl-L-methionine-dependent methyltransferases"/>
    <property type="match status" value="1"/>
</dbReference>
<proteinExistence type="predicted"/>
<feature type="region of interest" description="Disordered" evidence="1">
    <location>
        <begin position="1"/>
        <end position="33"/>
    </location>
</feature>
<dbReference type="Proteomes" id="UP000005446">
    <property type="component" value="Unassembled WGS sequence"/>
</dbReference>
<sequence length="254" mass="29530">MSMHTRVPNPVDLHSFDQTSHRKRVESKMSENKSQNIYDDPAFYSQYEGLDRQVHGLAYAPEWPVLQSLMPDLQGANVLDLGCGSGFSCRYTRSKDDAITYEQRDLEDNLELPDEKFDFAFSSLAFHYVANFEQLIPQIFKALKPGANFLFTTIHPIRSAGEVRWIEHLGKQQAWPVTEYLNEGPRTIEWLNHPVKFRHRTIQTYFEVLLGAGFQLLNFKEWSPKEEELKEFPFWSLSGGAPMFMVFKFLKPKV</sequence>
<organism evidence="2 3">
    <name type="scientific">Glarea lozoyensis (strain ATCC 74030 / MF5533)</name>
    <dbReference type="NCBI Taxonomy" id="1104152"/>
    <lineage>
        <taxon>Eukaryota</taxon>
        <taxon>Fungi</taxon>
        <taxon>Dikarya</taxon>
        <taxon>Ascomycota</taxon>
        <taxon>Pezizomycotina</taxon>
        <taxon>Leotiomycetes</taxon>
        <taxon>Helotiales</taxon>
        <taxon>Helotiaceae</taxon>
        <taxon>Glarea</taxon>
    </lineage>
</organism>
<dbReference type="AlphaFoldDB" id="H0EGP8"/>
<protein>
    <recommendedName>
        <fullName evidence="4">S-adenosyl-L-methionine-dependent methyltransferase</fullName>
    </recommendedName>
</protein>
<dbReference type="PANTHER" id="PTHR43861">
    <property type="entry name" value="TRANS-ACONITATE 2-METHYLTRANSFERASE-RELATED"/>
    <property type="match status" value="1"/>
</dbReference>
<evidence type="ECO:0000313" key="3">
    <source>
        <dbReference type="Proteomes" id="UP000005446"/>
    </source>
</evidence>
<gene>
    <name evidence="2" type="ORF">M7I_1667</name>
</gene>
<evidence type="ECO:0000313" key="2">
    <source>
        <dbReference type="EMBL" id="EHL02322.1"/>
    </source>
</evidence>
<evidence type="ECO:0008006" key="4">
    <source>
        <dbReference type="Google" id="ProtNLM"/>
    </source>
</evidence>
<dbReference type="CDD" id="cd02440">
    <property type="entry name" value="AdoMet_MTases"/>
    <property type="match status" value="1"/>
</dbReference>
<dbReference type="OrthoDB" id="66144at2759"/>
<reference evidence="2 3" key="1">
    <citation type="journal article" date="2012" name="Eukaryot. Cell">
        <title>Genome sequence of the fungus Glarea lozoyensis: the first genome sequence of a species from the Helotiaceae family.</title>
        <authorList>
            <person name="Youssar L."/>
            <person name="Gruening B.A."/>
            <person name="Erxleben A."/>
            <person name="Guenther S."/>
            <person name="Huettel W."/>
        </authorList>
    </citation>
    <scope>NUCLEOTIDE SEQUENCE [LARGE SCALE GENOMIC DNA]</scope>
    <source>
        <strain evidence="3">ATCC 74030 / MF5533</strain>
    </source>
</reference>
<dbReference type="InterPro" id="IPR029063">
    <property type="entry name" value="SAM-dependent_MTases_sf"/>
</dbReference>
<dbReference type="Pfam" id="PF13489">
    <property type="entry name" value="Methyltransf_23"/>
    <property type="match status" value="1"/>
</dbReference>
<dbReference type="EMBL" id="AGUE01000028">
    <property type="protein sequence ID" value="EHL02322.1"/>
    <property type="molecule type" value="Genomic_DNA"/>
</dbReference>
<name>H0EGP8_GLAL7</name>
<evidence type="ECO:0000256" key="1">
    <source>
        <dbReference type="SAM" id="MobiDB-lite"/>
    </source>
</evidence>
<comment type="caution">
    <text evidence="2">The sequence shown here is derived from an EMBL/GenBank/DDBJ whole genome shotgun (WGS) entry which is preliminary data.</text>
</comment>
<dbReference type="PANTHER" id="PTHR43861:SF1">
    <property type="entry name" value="TRANS-ACONITATE 2-METHYLTRANSFERASE"/>
    <property type="match status" value="1"/>
</dbReference>